<accession>A0A512BD36</accession>
<dbReference type="EMBL" id="BJYT01000008">
    <property type="protein sequence ID" value="GEO09882.1"/>
    <property type="molecule type" value="Genomic_DNA"/>
</dbReference>
<sequence length="120" mass="13750">MPFNIGLSDEYGSTYQVDTGDIAWSPLILQFGIFGTIVLVFVYSGFFKKFMLLKEYPLMQTGILYIVALFITSFYSVLIFLPQTICLLMLFVAYAINVARNKRMNVEVTMLEDQDEIAFI</sequence>
<proteinExistence type="predicted"/>
<evidence type="ECO:0000313" key="3">
    <source>
        <dbReference type="Proteomes" id="UP000321513"/>
    </source>
</evidence>
<gene>
    <name evidence="2" type="ORF">SAE01_23780</name>
</gene>
<feature type="transmembrane region" description="Helical" evidence="1">
    <location>
        <begin position="63"/>
        <end position="96"/>
    </location>
</feature>
<evidence type="ECO:0000256" key="1">
    <source>
        <dbReference type="SAM" id="Phobius"/>
    </source>
</evidence>
<comment type="caution">
    <text evidence="2">The sequence shown here is derived from an EMBL/GenBank/DDBJ whole genome shotgun (WGS) entry which is preliminary data.</text>
</comment>
<keyword evidence="1" id="KW-0812">Transmembrane</keyword>
<keyword evidence="1" id="KW-0472">Membrane</keyword>
<protein>
    <submittedName>
        <fullName evidence="2">Uncharacterized protein</fullName>
    </submittedName>
</protein>
<reference evidence="2 3" key="1">
    <citation type="submission" date="2019-07" db="EMBL/GenBank/DDBJ databases">
        <title>Whole genome shotgun sequence of Segetibacter aerophilus NBRC 106135.</title>
        <authorList>
            <person name="Hosoyama A."/>
            <person name="Uohara A."/>
            <person name="Ohji S."/>
            <person name="Ichikawa N."/>
        </authorList>
    </citation>
    <scope>NUCLEOTIDE SEQUENCE [LARGE SCALE GENOMIC DNA]</scope>
    <source>
        <strain evidence="2 3">NBRC 106135</strain>
    </source>
</reference>
<keyword evidence="1" id="KW-1133">Transmembrane helix</keyword>
<keyword evidence="3" id="KW-1185">Reference proteome</keyword>
<name>A0A512BD36_9BACT</name>
<dbReference type="Proteomes" id="UP000321513">
    <property type="component" value="Unassembled WGS sequence"/>
</dbReference>
<dbReference type="AlphaFoldDB" id="A0A512BD36"/>
<organism evidence="2 3">
    <name type="scientific">Segetibacter aerophilus</name>
    <dbReference type="NCBI Taxonomy" id="670293"/>
    <lineage>
        <taxon>Bacteria</taxon>
        <taxon>Pseudomonadati</taxon>
        <taxon>Bacteroidota</taxon>
        <taxon>Chitinophagia</taxon>
        <taxon>Chitinophagales</taxon>
        <taxon>Chitinophagaceae</taxon>
        <taxon>Segetibacter</taxon>
    </lineage>
</organism>
<evidence type="ECO:0000313" key="2">
    <source>
        <dbReference type="EMBL" id="GEO09882.1"/>
    </source>
</evidence>
<feature type="transmembrane region" description="Helical" evidence="1">
    <location>
        <begin position="22"/>
        <end position="43"/>
    </location>
</feature>